<evidence type="ECO:0000256" key="1">
    <source>
        <dbReference type="SAM" id="MobiDB-lite"/>
    </source>
</evidence>
<dbReference type="Proteomes" id="UP000187203">
    <property type="component" value="Unassembled WGS sequence"/>
</dbReference>
<comment type="caution">
    <text evidence="2">The sequence shown here is derived from an EMBL/GenBank/DDBJ whole genome shotgun (WGS) entry which is preliminary data.</text>
</comment>
<accession>A0A1R3KB43</accession>
<name>A0A1R3KB43_9ROSI</name>
<evidence type="ECO:0000313" key="2">
    <source>
        <dbReference type="EMBL" id="OMP04321.1"/>
    </source>
</evidence>
<reference evidence="3" key="1">
    <citation type="submission" date="2013-09" db="EMBL/GenBank/DDBJ databases">
        <title>Corchorus olitorius genome sequencing.</title>
        <authorList>
            <person name="Alam M."/>
            <person name="Haque M.S."/>
            <person name="Islam M.S."/>
            <person name="Emdad E.M."/>
            <person name="Islam M.M."/>
            <person name="Ahmed B."/>
            <person name="Halim A."/>
            <person name="Hossen Q.M.M."/>
            <person name="Hossain M.Z."/>
            <person name="Ahmed R."/>
            <person name="Khan M.M."/>
            <person name="Islam R."/>
            <person name="Rashid M.M."/>
            <person name="Khan S.A."/>
            <person name="Rahman M.S."/>
            <person name="Alam M."/>
            <person name="Yahiya A.S."/>
            <person name="Khan M.S."/>
            <person name="Azam M.S."/>
            <person name="Haque T."/>
            <person name="Lashkar M.Z.H."/>
            <person name="Akhand A.I."/>
            <person name="Morshed G."/>
            <person name="Roy S."/>
            <person name="Uddin K.S."/>
            <person name="Rabeya T."/>
            <person name="Hossain A.S."/>
            <person name="Chowdhury A."/>
            <person name="Snigdha A.R."/>
            <person name="Mortoza M.S."/>
            <person name="Matin S.A."/>
            <person name="Hoque S.M.E."/>
            <person name="Islam M.K."/>
            <person name="Roy D.K."/>
            <person name="Haider R."/>
            <person name="Moosa M.M."/>
            <person name="Elias S.M."/>
            <person name="Hasan A.M."/>
            <person name="Jahan S."/>
            <person name="Shafiuddin M."/>
            <person name="Mahmood N."/>
            <person name="Shommy N.S."/>
        </authorList>
    </citation>
    <scope>NUCLEOTIDE SEQUENCE [LARGE SCALE GENOMIC DNA]</scope>
    <source>
        <strain evidence="3">cv. O-4</strain>
    </source>
</reference>
<feature type="region of interest" description="Disordered" evidence="1">
    <location>
        <begin position="75"/>
        <end position="111"/>
    </location>
</feature>
<proteinExistence type="predicted"/>
<dbReference type="EMBL" id="AWUE01014267">
    <property type="protein sequence ID" value="OMP04321.1"/>
    <property type="molecule type" value="Genomic_DNA"/>
</dbReference>
<sequence>MAARAIASPNLLPNSSFFSLVGSSNRNEGFNINNGLGTLFHHQIHNLPTSFGSSTRDATSCKQCQGFEDVSNVDNVPQPTKLIEDPCFSADEGVSKPSKGKEMMMGEDGGDLEGKVKSFQALLIN</sequence>
<evidence type="ECO:0000313" key="3">
    <source>
        <dbReference type="Proteomes" id="UP000187203"/>
    </source>
</evidence>
<keyword evidence="3" id="KW-1185">Reference proteome</keyword>
<protein>
    <submittedName>
        <fullName evidence="2">Cytochrome P450</fullName>
    </submittedName>
</protein>
<gene>
    <name evidence="2" type="ORF">COLO4_09728</name>
</gene>
<dbReference type="AlphaFoldDB" id="A0A1R3KB43"/>
<organism evidence="2 3">
    <name type="scientific">Corchorus olitorius</name>
    <dbReference type="NCBI Taxonomy" id="93759"/>
    <lineage>
        <taxon>Eukaryota</taxon>
        <taxon>Viridiplantae</taxon>
        <taxon>Streptophyta</taxon>
        <taxon>Embryophyta</taxon>
        <taxon>Tracheophyta</taxon>
        <taxon>Spermatophyta</taxon>
        <taxon>Magnoliopsida</taxon>
        <taxon>eudicotyledons</taxon>
        <taxon>Gunneridae</taxon>
        <taxon>Pentapetalae</taxon>
        <taxon>rosids</taxon>
        <taxon>malvids</taxon>
        <taxon>Malvales</taxon>
        <taxon>Malvaceae</taxon>
        <taxon>Grewioideae</taxon>
        <taxon>Apeibeae</taxon>
        <taxon>Corchorus</taxon>
    </lineage>
</organism>